<dbReference type="PROSITE" id="PS52015">
    <property type="entry name" value="TONB_CTD"/>
    <property type="match status" value="1"/>
</dbReference>
<dbReference type="InterPro" id="IPR037682">
    <property type="entry name" value="TonB_C"/>
</dbReference>
<dbReference type="InterPro" id="IPR003538">
    <property type="entry name" value="TonB"/>
</dbReference>
<dbReference type="STRING" id="688867.SAMN05660236_4383"/>
<keyword evidence="9 10" id="KW-0472">Membrane</keyword>
<feature type="domain" description="TonB C-terminal" evidence="11">
    <location>
        <begin position="176"/>
        <end position="267"/>
    </location>
</feature>
<dbReference type="GO" id="GO:0015891">
    <property type="term" value="P:siderophore transport"/>
    <property type="evidence" value="ECO:0007669"/>
    <property type="project" value="InterPro"/>
</dbReference>
<keyword evidence="4" id="KW-1003">Cell membrane</keyword>
<evidence type="ECO:0000256" key="10">
    <source>
        <dbReference type="SAM" id="Phobius"/>
    </source>
</evidence>
<evidence type="ECO:0000313" key="12">
    <source>
        <dbReference type="EMBL" id="SKC83161.1"/>
    </source>
</evidence>
<keyword evidence="3" id="KW-0813">Transport</keyword>
<keyword evidence="13" id="KW-1185">Reference proteome</keyword>
<evidence type="ECO:0000256" key="8">
    <source>
        <dbReference type="ARBA" id="ARBA00022989"/>
    </source>
</evidence>
<evidence type="ECO:0000256" key="5">
    <source>
        <dbReference type="ARBA" id="ARBA00022519"/>
    </source>
</evidence>
<keyword evidence="5" id="KW-0997">Cell inner membrane</keyword>
<dbReference type="Proteomes" id="UP000190961">
    <property type="component" value="Unassembled WGS sequence"/>
</dbReference>
<comment type="subcellular location">
    <subcellularLocation>
        <location evidence="1">Cell inner membrane</location>
        <topology evidence="1">Single-pass membrane protein</topology>
        <orientation evidence="1">Periplasmic side</orientation>
    </subcellularLocation>
</comment>
<evidence type="ECO:0000256" key="7">
    <source>
        <dbReference type="ARBA" id="ARBA00022927"/>
    </source>
</evidence>
<evidence type="ECO:0000256" key="6">
    <source>
        <dbReference type="ARBA" id="ARBA00022692"/>
    </source>
</evidence>
<evidence type="ECO:0000256" key="1">
    <source>
        <dbReference type="ARBA" id="ARBA00004383"/>
    </source>
</evidence>
<evidence type="ECO:0000256" key="9">
    <source>
        <dbReference type="ARBA" id="ARBA00023136"/>
    </source>
</evidence>
<dbReference type="InterPro" id="IPR006260">
    <property type="entry name" value="TonB/TolA_C"/>
</dbReference>
<dbReference type="GO" id="GO:0015031">
    <property type="term" value="P:protein transport"/>
    <property type="evidence" value="ECO:0007669"/>
    <property type="project" value="UniProtKB-KW"/>
</dbReference>
<evidence type="ECO:0000259" key="11">
    <source>
        <dbReference type="PROSITE" id="PS52015"/>
    </source>
</evidence>
<dbReference type="PANTHER" id="PTHR33446">
    <property type="entry name" value="PROTEIN TONB-RELATED"/>
    <property type="match status" value="1"/>
</dbReference>
<evidence type="ECO:0000256" key="3">
    <source>
        <dbReference type="ARBA" id="ARBA00022448"/>
    </source>
</evidence>
<dbReference type="InterPro" id="IPR051045">
    <property type="entry name" value="TonB-dependent_transducer"/>
</dbReference>
<organism evidence="12 13">
    <name type="scientific">Ohtaekwangia koreensis</name>
    <dbReference type="NCBI Taxonomy" id="688867"/>
    <lineage>
        <taxon>Bacteria</taxon>
        <taxon>Pseudomonadati</taxon>
        <taxon>Bacteroidota</taxon>
        <taxon>Cytophagia</taxon>
        <taxon>Cytophagales</taxon>
        <taxon>Fulvivirgaceae</taxon>
        <taxon>Ohtaekwangia</taxon>
    </lineage>
</organism>
<dbReference type="NCBIfam" id="TIGR01352">
    <property type="entry name" value="tonB_Cterm"/>
    <property type="match status" value="1"/>
</dbReference>
<evidence type="ECO:0000313" key="13">
    <source>
        <dbReference type="Proteomes" id="UP000190961"/>
    </source>
</evidence>
<dbReference type="GO" id="GO:0055085">
    <property type="term" value="P:transmembrane transport"/>
    <property type="evidence" value="ECO:0007669"/>
    <property type="project" value="InterPro"/>
</dbReference>
<dbReference type="RefSeq" id="WP_079688915.1">
    <property type="nucleotide sequence ID" value="NZ_FUZU01000003.1"/>
</dbReference>
<proteinExistence type="inferred from homology"/>
<keyword evidence="8 10" id="KW-1133">Transmembrane helix</keyword>
<dbReference type="GO" id="GO:0030288">
    <property type="term" value="C:outer membrane-bounded periplasmic space"/>
    <property type="evidence" value="ECO:0007669"/>
    <property type="project" value="InterPro"/>
</dbReference>
<dbReference type="Pfam" id="PF03544">
    <property type="entry name" value="TonB_C"/>
    <property type="match status" value="1"/>
</dbReference>
<gene>
    <name evidence="12" type="ORF">SAMN05660236_4383</name>
</gene>
<dbReference type="OrthoDB" id="9812355at2"/>
<name>A0A1T5M4J4_9BACT</name>
<comment type="similarity">
    <text evidence="2">Belongs to the TonB family.</text>
</comment>
<reference evidence="12 13" key="1">
    <citation type="submission" date="2017-02" db="EMBL/GenBank/DDBJ databases">
        <authorList>
            <person name="Peterson S.W."/>
        </authorList>
    </citation>
    <scope>NUCLEOTIDE SEQUENCE [LARGE SCALE GENOMIC DNA]</scope>
    <source>
        <strain evidence="12 13">DSM 25262</strain>
    </source>
</reference>
<dbReference type="AlphaFoldDB" id="A0A1T5M4J4"/>
<feature type="transmembrane region" description="Helical" evidence="10">
    <location>
        <begin position="36"/>
        <end position="56"/>
    </location>
</feature>
<evidence type="ECO:0000256" key="2">
    <source>
        <dbReference type="ARBA" id="ARBA00006555"/>
    </source>
</evidence>
<dbReference type="EMBL" id="FUZU01000003">
    <property type="protein sequence ID" value="SKC83161.1"/>
    <property type="molecule type" value="Genomic_DNA"/>
</dbReference>
<dbReference type="GO" id="GO:0031992">
    <property type="term" value="F:energy transducer activity"/>
    <property type="evidence" value="ECO:0007669"/>
    <property type="project" value="InterPro"/>
</dbReference>
<protein>
    <submittedName>
        <fullName evidence="12">Protein TonB</fullName>
    </submittedName>
</protein>
<evidence type="ECO:0000256" key="4">
    <source>
        <dbReference type="ARBA" id="ARBA00022475"/>
    </source>
</evidence>
<dbReference type="SUPFAM" id="SSF74653">
    <property type="entry name" value="TolA/TonB C-terminal domain"/>
    <property type="match status" value="1"/>
</dbReference>
<dbReference type="PANTHER" id="PTHR33446:SF2">
    <property type="entry name" value="PROTEIN TONB"/>
    <property type="match status" value="1"/>
</dbReference>
<accession>A0A1T5M4J4</accession>
<dbReference type="GO" id="GO:0098797">
    <property type="term" value="C:plasma membrane protein complex"/>
    <property type="evidence" value="ECO:0007669"/>
    <property type="project" value="TreeGrafter"/>
</dbReference>
<sequence>MKTETFAINDWDDLVFENRNKAYGAYEVRKSYSNNLVAGFSVSIGLSILVFIIPILSSFMSEDIIADVKPIVTEDETIIFEQQPYIPEPLPPQPQVRQAAAAAVSDNLQVQVTTAEVETIIPTNADIVTSVNTGDDAGTGEATPYTGTGQGVELPSDLPAPTGPVTICEIMPAYDGGMDALYEFIKRKVRYPASARRLGIEGTVYVSFVVNSEGKVVDVKTVRGISADCDKEAERVISLLSQWKSGVQNHRPVSVRMTLPIKFQLAK</sequence>
<dbReference type="PRINTS" id="PR01374">
    <property type="entry name" value="TONBPROTEIN"/>
</dbReference>
<keyword evidence="6 10" id="KW-0812">Transmembrane</keyword>
<dbReference type="Gene3D" id="3.30.1150.10">
    <property type="match status" value="1"/>
</dbReference>
<keyword evidence="7" id="KW-0653">Protein transport</keyword>